<dbReference type="Pfam" id="PF02481">
    <property type="entry name" value="DNA_processg_A"/>
    <property type="match status" value="1"/>
</dbReference>
<evidence type="ECO:0000259" key="3">
    <source>
        <dbReference type="Pfam" id="PF17782"/>
    </source>
</evidence>
<dbReference type="Pfam" id="PF17782">
    <property type="entry name" value="WHD_DprA"/>
    <property type="match status" value="1"/>
</dbReference>
<dbReference type="PANTHER" id="PTHR43022">
    <property type="entry name" value="PROTEIN SMF"/>
    <property type="match status" value="1"/>
</dbReference>
<dbReference type="PANTHER" id="PTHR43022:SF1">
    <property type="entry name" value="PROTEIN SMF"/>
    <property type="match status" value="1"/>
</dbReference>
<reference evidence="5" key="1">
    <citation type="journal article" date="2019" name="Int. J. Syst. Evol. Microbiol.">
        <title>The Global Catalogue of Microorganisms (GCM) 10K type strain sequencing project: providing services to taxonomists for standard genome sequencing and annotation.</title>
        <authorList>
            <consortium name="The Broad Institute Genomics Platform"/>
            <consortium name="The Broad Institute Genome Sequencing Center for Infectious Disease"/>
            <person name="Wu L."/>
            <person name="Ma J."/>
        </authorList>
    </citation>
    <scope>NUCLEOTIDE SEQUENCE [LARGE SCALE GENOMIC DNA]</scope>
    <source>
        <strain evidence="5">JCM 17805</strain>
    </source>
</reference>
<feature type="domain" description="DprA winged helix" evidence="3">
    <location>
        <begin position="315"/>
        <end position="370"/>
    </location>
</feature>
<evidence type="ECO:0000313" key="4">
    <source>
        <dbReference type="EMBL" id="GAA4650468.1"/>
    </source>
</evidence>
<dbReference type="InterPro" id="IPR041614">
    <property type="entry name" value="DprA_WH"/>
</dbReference>
<proteinExistence type="inferred from homology"/>
<dbReference type="SUPFAM" id="SSF102405">
    <property type="entry name" value="MCP/YpsA-like"/>
    <property type="match status" value="1"/>
</dbReference>
<dbReference type="NCBIfam" id="TIGR00732">
    <property type="entry name" value="dprA"/>
    <property type="match status" value="1"/>
</dbReference>
<dbReference type="Gene3D" id="1.10.10.10">
    <property type="entry name" value="Winged helix-like DNA-binding domain superfamily/Winged helix DNA-binding domain"/>
    <property type="match status" value="1"/>
</dbReference>
<feature type="domain" description="Smf/DprA SLOG" evidence="2">
    <location>
        <begin position="89"/>
        <end position="297"/>
    </location>
</feature>
<dbReference type="SUPFAM" id="SSF47781">
    <property type="entry name" value="RuvA domain 2-like"/>
    <property type="match status" value="1"/>
</dbReference>
<evidence type="ECO:0000313" key="5">
    <source>
        <dbReference type="Proteomes" id="UP001500604"/>
    </source>
</evidence>
<dbReference type="InterPro" id="IPR057666">
    <property type="entry name" value="DrpA_SLOG"/>
</dbReference>
<protein>
    <submittedName>
        <fullName evidence="4">DNA-processing protein DprA</fullName>
    </submittedName>
</protein>
<dbReference type="InterPro" id="IPR010994">
    <property type="entry name" value="RuvA_2-like"/>
</dbReference>
<keyword evidence="5" id="KW-1185">Reference proteome</keyword>
<dbReference type="Gene3D" id="3.40.50.450">
    <property type="match status" value="1"/>
</dbReference>
<dbReference type="InterPro" id="IPR036388">
    <property type="entry name" value="WH-like_DNA-bd_sf"/>
</dbReference>
<comment type="similarity">
    <text evidence="1">Belongs to the DprA/Smf family.</text>
</comment>
<comment type="caution">
    <text evidence="4">The sequence shown here is derived from an EMBL/GenBank/DDBJ whole genome shotgun (WGS) entry which is preliminary data.</text>
</comment>
<dbReference type="InterPro" id="IPR003488">
    <property type="entry name" value="DprA"/>
</dbReference>
<name>A0ABP8V4S8_9GAMM</name>
<organism evidence="4 5">
    <name type="scientific">Kistimonas scapharcae</name>
    <dbReference type="NCBI Taxonomy" id="1036133"/>
    <lineage>
        <taxon>Bacteria</taxon>
        <taxon>Pseudomonadati</taxon>
        <taxon>Pseudomonadota</taxon>
        <taxon>Gammaproteobacteria</taxon>
        <taxon>Oceanospirillales</taxon>
        <taxon>Endozoicomonadaceae</taxon>
        <taxon>Kistimonas</taxon>
    </lineage>
</organism>
<dbReference type="Proteomes" id="UP001500604">
    <property type="component" value="Unassembled WGS sequence"/>
</dbReference>
<sequence length="382" mass="40618">MSASCDTHWDQLEPWLRLFHLPGLGLKRFQFLLEHIGSPEKVLSLSLKGLLEIMPKSLAMNIASSGKSAVVQESLAATRQWLSGSNHHIICRDSSGYPSSLATIADPPPLLFALGNPEHLLSPQIAVVGTRSPTPQGKHHAFQLSEALVACGLTVTSGLAIGIDGEAHKGALSGKGATVAVVATGLDRVYPERHRSLAEVISNHGVLVSEFPLGTLPRPGHFPRRNRIISGLSHGVLVVEADVKSGSLITARLANEQGREVFAVPGPINNPCTRGCHSLIREGATLVEGVEHILQELTGPLGCWQPVTSDTHDELPETGSDSEKQVLNAMGFEACHTDDVVLRTGLSSQKVAGILLDLELAGKIVSVPGGFMRITNRPALDT</sequence>
<evidence type="ECO:0000259" key="2">
    <source>
        <dbReference type="Pfam" id="PF02481"/>
    </source>
</evidence>
<dbReference type="RefSeq" id="WP_345196652.1">
    <property type="nucleotide sequence ID" value="NZ_BAABFL010000398.1"/>
</dbReference>
<dbReference type="EMBL" id="BAABFL010000398">
    <property type="protein sequence ID" value="GAA4650468.1"/>
    <property type="molecule type" value="Genomic_DNA"/>
</dbReference>
<gene>
    <name evidence="4" type="primary">dprA</name>
    <name evidence="4" type="ORF">GCM10023116_27510</name>
</gene>
<accession>A0ABP8V4S8</accession>
<evidence type="ECO:0000256" key="1">
    <source>
        <dbReference type="ARBA" id="ARBA00006525"/>
    </source>
</evidence>